<evidence type="ECO:0000313" key="15">
    <source>
        <dbReference type="EMBL" id="CAK8684494.1"/>
    </source>
</evidence>
<evidence type="ECO:0000256" key="6">
    <source>
        <dbReference type="ARBA" id="ARBA00022912"/>
    </source>
</evidence>
<evidence type="ECO:0000256" key="2">
    <source>
        <dbReference type="ARBA" id="ARBA00009580"/>
    </source>
</evidence>
<comment type="caution">
    <text evidence="15">The sequence shown here is derived from an EMBL/GenBank/DDBJ whole genome shotgun (WGS) entry which is preliminary data.</text>
</comment>
<reference evidence="15 16" key="1">
    <citation type="submission" date="2024-02" db="EMBL/GenBank/DDBJ databases">
        <authorList>
            <person name="Daric V."/>
            <person name="Darras S."/>
        </authorList>
    </citation>
    <scope>NUCLEOTIDE SEQUENCE [LARGE SCALE GENOMIC DNA]</scope>
</reference>
<dbReference type="InterPro" id="IPR036116">
    <property type="entry name" value="FN3_sf"/>
</dbReference>
<evidence type="ECO:0000256" key="3">
    <source>
        <dbReference type="ARBA" id="ARBA00022692"/>
    </source>
</evidence>
<dbReference type="SUPFAM" id="SSF52799">
    <property type="entry name" value="(Phosphotyrosine protein) phosphatases II"/>
    <property type="match status" value="1"/>
</dbReference>
<feature type="domain" description="Tyrosine-protein phosphatase" evidence="12">
    <location>
        <begin position="687"/>
        <end position="945"/>
    </location>
</feature>
<name>A0ABP0G1F3_CLALP</name>
<dbReference type="InterPro" id="IPR029021">
    <property type="entry name" value="Prot-tyrosine_phosphatase-like"/>
</dbReference>
<dbReference type="InterPro" id="IPR003961">
    <property type="entry name" value="FN3_dom"/>
</dbReference>
<evidence type="ECO:0000259" key="14">
    <source>
        <dbReference type="PROSITE" id="PS50853"/>
    </source>
</evidence>
<dbReference type="PANTHER" id="PTHR46957">
    <property type="entry name" value="CYTOKINE RECEPTOR"/>
    <property type="match status" value="1"/>
</dbReference>
<evidence type="ECO:0000259" key="12">
    <source>
        <dbReference type="PROSITE" id="PS50055"/>
    </source>
</evidence>
<dbReference type="SMART" id="SM00060">
    <property type="entry name" value="FN3"/>
    <property type="match status" value="6"/>
</dbReference>
<organism evidence="15 16">
    <name type="scientific">Clavelina lepadiformis</name>
    <name type="common">Light-bulb sea squirt</name>
    <name type="synonym">Ascidia lepadiformis</name>
    <dbReference type="NCBI Taxonomy" id="159417"/>
    <lineage>
        <taxon>Eukaryota</taxon>
        <taxon>Metazoa</taxon>
        <taxon>Chordata</taxon>
        <taxon>Tunicata</taxon>
        <taxon>Ascidiacea</taxon>
        <taxon>Aplousobranchia</taxon>
        <taxon>Clavelinidae</taxon>
        <taxon>Clavelina</taxon>
    </lineage>
</organism>
<evidence type="ECO:0000313" key="16">
    <source>
        <dbReference type="Proteomes" id="UP001642483"/>
    </source>
</evidence>
<dbReference type="CDD" id="cd00063">
    <property type="entry name" value="FN3"/>
    <property type="match status" value="4"/>
</dbReference>
<feature type="domain" description="Tyrosine specific protein phosphatases" evidence="13">
    <location>
        <begin position="861"/>
        <end position="936"/>
    </location>
</feature>
<comment type="subcellular location">
    <subcellularLocation>
        <location evidence="1">Membrane</location>
        <topology evidence="1">Single-pass membrane protein</topology>
    </subcellularLocation>
</comment>
<dbReference type="PROSITE" id="PS50853">
    <property type="entry name" value="FN3"/>
    <property type="match status" value="4"/>
</dbReference>
<dbReference type="InterPro" id="IPR000387">
    <property type="entry name" value="Tyr_Pase_dom"/>
</dbReference>
<dbReference type="InterPro" id="IPR000242">
    <property type="entry name" value="PTP_cat"/>
</dbReference>
<evidence type="ECO:0000256" key="5">
    <source>
        <dbReference type="ARBA" id="ARBA00022801"/>
    </source>
</evidence>
<keyword evidence="5" id="KW-0378">Hydrolase</keyword>
<dbReference type="PROSITE" id="PS00383">
    <property type="entry name" value="TYR_PHOSPHATASE_1"/>
    <property type="match status" value="1"/>
</dbReference>
<proteinExistence type="inferred from homology"/>
<evidence type="ECO:0000256" key="9">
    <source>
        <dbReference type="ARBA" id="ARBA00023180"/>
    </source>
</evidence>
<feature type="domain" description="Fibronectin type-III" evidence="14">
    <location>
        <begin position="319"/>
        <end position="406"/>
    </location>
</feature>
<feature type="chain" id="PRO_5045477397" description="Protein-tyrosine-phosphatase" evidence="11">
    <location>
        <begin position="22"/>
        <end position="975"/>
    </location>
</feature>
<evidence type="ECO:0000259" key="13">
    <source>
        <dbReference type="PROSITE" id="PS50056"/>
    </source>
</evidence>
<feature type="domain" description="Fibronectin type-III" evidence="14">
    <location>
        <begin position="220"/>
        <end position="315"/>
    </location>
</feature>
<feature type="domain" description="Fibronectin type-III" evidence="14">
    <location>
        <begin position="407"/>
        <end position="513"/>
    </location>
</feature>
<keyword evidence="9" id="KW-0325">Glycoprotein</keyword>
<evidence type="ECO:0008006" key="17">
    <source>
        <dbReference type="Google" id="ProtNLM"/>
    </source>
</evidence>
<accession>A0ABP0G1F3</accession>
<keyword evidence="6" id="KW-0904">Protein phosphatase</keyword>
<keyword evidence="16" id="KW-1185">Reference proteome</keyword>
<evidence type="ECO:0000256" key="1">
    <source>
        <dbReference type="ARBA" id="ARBA00004167"/>
    </source>
</evidence>
<dbReference type="InterPro" id="IPR016130">
    <property type="entry name" value="Tyr_Pase_AS"/>
</dbReference>
<keyword evidence="8 10" id="KW-0472">Membrane</keyword>
<evidence type="ECO:0000256" key="7">
    <source>
        <dbReference type="ARBA" id="ARBA00022989"/>
    </source>
</evidence>
<feature type="transmembrane region" description="Helical" evidence="10">
    <location>
        <begin position="605"/>
        <end position="628"/>
    </location>
</feature>
<dbReference type="Gene3D" id="3.90.190.10">
    <property type="entry name" value="Protein tyrosine phosphatase superfamily"/>
    <property type="match status" value="1"/>
</dbReference>
<keyword evidence="7 10" id="KW-1133">Transmembrane helix</keyword>
<dbReference type="PROSITE" id="PS50055">
    <property type="entry name" value="TYR_PHOSPHATASE_PTP"/>
    <property type="match status" value="1"/>
</dbReference>
<evidence type="ECO:0000256" key="11">
    <source>
        <dbReference type="SAM" id="SignalP"/>
    </source>
</evidence>
<feature type="signal peptide" evidence="11">
    <location>
        <begin position="1"/>
        <end position="21"/>
    </location>
</feature>
<dbReference type="PANTHER" id="PTHR46957:SF3">
    <property type="entry name" value="CYTOKINE RECEPTOR"/>
    <property type="match status" value="1"/>
</dbReference>
<dbReference type="PROSITE" id="PS50056">
    <property type="entry name" value="TYR_PHOSPHATASE_2"/>
    <property type="match status" value="1"/>
</dbReference>
<gene>
    <name evidence="15" type="ORF">CVLEPA_LOCUS15471</name>
</gene>
<comment type="similarity">
    <text evidence="2">Belongs to the protein-tyrosine phosphatase family.</text>
</comment>
<evidence type="ECO:0000256" key="10">
    <source>
        <dbReference type="SAM" id="Phobius"/>
    </source>
</evidence>
<dbReference type="Proteomes" id="UP001642483">
    <property type="component" value="Unassembled WGS sequence"/>
</dbReference>
<dbReference type="Pfam" id="PF00041">
    <property type="entry name" value="fn3"/>
    <property type="match status" value="3"/>
</dbReference>
<evidence type="ECO:0000256" key="4">
    <source>
        <dbReference type="ARBA" id="ARBA00022729"/>
    </source>
</evidence>
<dbReference type="Gene3D" id="2.60.40.10">
    <property type="entry name" value="Immunoglobulins"/>
    <property type="match status" value="4"/>
</dbReference>
<dbReference type="SUPFAM" id="SSF49265">
    <property type="entry name" value="Fibronectin type III"/>
    <property type="match status" value="3"/>
</dbReference>
<dbReference type="InterPro" id="IPR050713">
    <property type="entry name" value="RTP_Phos/Ushers"/>
</dbReference>
<evidence type="ECO:0000256" key="8">
    <source>
        <dbReference type="ARBA" id="ARBA00023136"/>
    </source>
</evidence>
<dbReference type="InterPro" id="IPR013783">
    <property type="entry name" value="Ig-like_fold"/>
</dbReference>
<sequence length="975" mass="109776">MKSRKLAVFMILGCFLHHSDAIAAPTGLSRVNLRTTSFEATWNQLDDADYKVVVLLYHSTAPTSLPMDIDLATSPHFVTTTYSGENIQPITAYSIYVFAIDPSNSSDFARSGIALTTAQEPPVDVKISKEMTNQFLVSWNDNNARSNPHPTLNYIVTYTTNETSQSRQTSWNQTQLTINRLTSNTKYVVYVKKQATFPDVFSDDSIPENGTTVPGVSLVSITRPSGPSADNTTMIEVGWNKPDGGDAIDNYTLEWRNETDARYFETIPHTSGTTSYTYMVGNLTPGSFYRFIVRSHNSAGNGDQSEPQELRSVPAKPWPPTLSQFQDDKISSLLVTWTKPSGISDAYQVKLYQGRYLRHNETTSQLSMLVTGLESGASYKATVTAFSSHLYGSESESSSQTRTSPPTPLNVTLMQSSNEDNSNQLIISWNMPDGLLFRISSYQIIMRSSRTRGPLVIIPYDADKTNPMSYVVGGLAPGEIYTATVQSVSPSDGPAATYSENSTVSNDIITKPSSPNHKAFVSFDQIQLNWNIVGYADGFVIIFDNNQVVEMTGSSRSYTFANLNESTQYIIGMYSWAKDRNEEPYNSTTNTKIYTTMLKAEPLNLGLVAGLGIVAILFILLIVGLYAYRRQNRQRNKKLPAMRLGSIDGRQNAVDNIPRNTKGRRVIHLSNFNQHICVVRSEQNFKLLQEFKELQEVGKEMTKEIAVTTENLTKNRYKKSIYTYDSTRVKLSPGADVPGSDFINANFVSGYRGKNEFIATQGPLPTTINDFWRMVWEQRCATIVMLTQVTEGGRTKCALYWPLKDEPDMDVGDMTLELVSEKSTTNWIHRYFKLTRGEKTRYISQIHHTSWPDHGVPEVTQNVLEFVKYFQEVFEENPVQPIIVHCSAGVGRTGTFIAMDRLLQHMKDHDYVDIFGIVHEMRMCRGAMVQNHKQYIFLHKVIEDVVNKVHEREDFTSGQAIYENTQHTETIYENL</sequence>
<keyword evidence="4 11" id="KW-0732">Signal</keyword>
<dbReference type="EMBL" id="CAWYQH010000097">
    <property type="protein sequence ID" value="CAK8684494.1"/>
    <property type="molecule type" value="Genomic_DNA"/>
</dbReference>
<dbReference type="InterPro" id="IPR003595">
    <property type="entry name" value="Tyr_Pase_cat"/>
</dbReference>
<dbReference type="Pfam" id="PF00102">
    <property type="entry name" value="Y_phosphatase"/>
    <property type="match status" value="1"/>
</dbReference>
<dbReference type="PRINTS" id="PR00700">
    <property type="entry name" value="PRTYPHPHTASE"/>
</dbReference>
<feature type="domain" description="Fibronectin type-III" evidence="14">
    <location>
        <begin position="121"/>
        <end position="215"/>
    </location>
</feature>
<dbReference type="SMART" id="SM00404">
    <property type="entry name" value="PTPc_motif"/>
    <property type="match status" value="1"/>
</dbReference>
<protein>
    <recommendedName>
        <fullName evidence="17">Protein-tyrosine-phosphatase</fullName>
    </recommendedName>
</protein>
<dbReference type="SMART" id="SM00194">
    <property type="entry name" value="PTPc"/>
    <property type="match status" value="1"/>
</dbReference>
<keyword evidence="3 10" id="KW-0812">Transmembrane</keyword>